<reference evidence="3 4" key="1">
    <citation type="submission" date="2018-06" db="EMBL/GenBank/DDBJ databases">
        <title>Comparative genomics of downy mildews reveals potential adaptations to biotrophy.</title>
        <authorList>
            <person name="Fletcher K."/>
            <person name="Klosterman S.J."/>
            <person name="Derevnina L."/>
            <person name="Martin F."/>
            <person name="Koike S."/>
            <person name="Reyes Chin-Wo S."/>
            <person name="Mou B."/>
            <person name="Michelmore R."/>
        </authorList>
    </citation>
    <scope>NUCLEOTIDE SEQUENCE [LARGE SCALE GENOMIC DNA]</scope>
    <source>
        <strain evidence="3 4">R14</strain>
    </source>
</reference>
<dbReference type="SMART" id="SM00233">
    <property type="entry name" value="PH"/>
    <property type="match status" value="1"/>
</dbReference>
<proteinExistence type="predicted"/>
<dbReference type="VEuPathDB" id="FungiDB:DD237_007446"/>
<name>A0A3M6VJ73_9STRA</name>
<feature type="region of interest" description="Disordered" evidence="1">
    <location>
        <begin position="293"/>
        <end position="344"/>
    </location>
</feature>
<dbReference type="Gene3D" id="2.30.29.30">
    <property type="entry name" value="Pleckstrin-homology domain (PH domain)/Phosphotyrosine-binding domain (PTB)"/>
    <property type="match status" value="1"/>
</dbReference>
<feature type="compositionally biased region" description="Polar residues" evidence="1">
    <location>
        <begin position="601"/>
        <end position="611"/>
    </location>
</feature>
<feature type="compositionally biased region" description="Basic and acidic residues" evidence="1">
    <location>
        <begin position="70"/>
        <end position="79"/>
    </location>
</feature>
<feature type="compositionally biased region" description="Basic and acidic residues" evidence="1">
    <location>
        <begin position="475"/>
        <end position="500"/>
    </location>
</feature>
<feature type="region of interest" description="Disordered" evidence="1">
    <location>
        <begin position="385"/>
        <end position="407"/>
    </location>
</feature>
<feature type="region of interest" description="Disordered" evidence="1">
    <location>
        <begin position="1"/>
        <end position="79"/>
    </location>
</feature>
<organism evidence="3 4">
    <name type="scientific">Peronospora effusa</name>
    <dbReference type="NCBI Taxonomy" id="542832"/>
    <lineage>
        <taxon>Eukaryota</taxon>
        <taxon>Sar</taxon>
        <taxon>Stramenopiles</taxon>
        <taxon>Oomycota</taxon>
        <taxon>Peronosporomycetes</taxon>
        <taxon>Peronosporales</taxon>
        <taxon>Peronosporaceae</taxon>
        <taxon>Peronospora</taxon>
    </lineage>
</organism>
<feature type="domain" description="PH" evidence="2">
    <location>
        <begin position="178"/>
        <end position="287"/>
    </location>
</feature>
<dbReference type="Proteomes" id="UP000282087">
    <property type="component" value="Unassembled WGS sequence"/>
</dbReference>
<dbReference type="Pfam" id="PF00169">
    <property type="entry name" value="PH"/>
    <property type="match status" value="1"/>
</dbReference>
<dbReference type="PROSITE" id="PS50003">
    <property type="entry name" value="PH_DOMAIN"/>
    <property type="match status" value="1"/>
</dbReference>
<dbReference type="SUPFAM" id="SSF50729">
    <property type="entry name" value="PH domain-like"/>
    <property type="match status" value="1"/>
</dbReference>
<gene>
    <name evidence="3" type="ORF">DD238_007213</name>
</gene>
<dbReference type="STRING" id="542832.A0A3M6VJ73"/>
<comment type="caution">
    <text evidence="3">The sequence shown here is derived from an EMBL/GenBank/DDBJ whole genome shotgun (WGS) entry which is preliminary data.</text>
</comment>
<dbReference type="InterPro" id="IPR001849">
    <property type="entry name" value="PH_domain"/>
</dbReference>
<feature type="compositionally biased region" description="Low complexity" evidence="1">
    <location>
        <begin position="1"/>
        <end position="18"/>
    </location>
</feature>
<feature type="compositionally biased region" description="Polar residues" evidence="1">
    <location>
        <begin position="293"/>
        <end position="316"/>
    </location>
</feature>
<feature type="compositionally biased region" description="Basic and acidic residues" evidence="1">
    <location>
        <begin position="617"/>
        <end position="636"/>
    </location>
</feature>
<evidence type="ECO:0000256" key="1">
    <source>
        <dbReference type="SAM" id="MobiDB-lite"/>
    </source>
</evidence>
<accession>A0A3M6VJ73</accession>
<feature type="region of interest" description="Disordered" evidence="1">
    <location>
        <begin position="551"/>
        <end position="651"/>
    </location>
</feature>
<feature type="region of interest" description="Disordered" evidence="1">
    <location>
        <begin position="471"/>
        <end position="536"/>
    </location>
</feature>
<keyword evidence="4" id="KW-1185">Reference proteome</keyword>
<evidence type="ECO:0000313" key="3">
    <source>
        <dbReference type="EMBL" id="RMX65566.1"/>
    </source>
</evidence>
<evidence type="ECO:0000313" key="4">
    <source>
        <dbReference type="Proteomes" id="UP000282087"/>
    </source>
</evidence>
<evidence type="ECO:0000259" key="2">
    <source>
        <dbReference type="PROSITE" id="PS50003"/>
    </source>
</evidence>
<dbReference type="AlphaFoldDB" id="A0A3M6VJ73"/>
<dbReference type="InterPro" id="IPR011993">
    <property type="entry name" value="PH-like_dom_sf"/>
</dbReference>
<dbReference type="EMBL" id="QLLG01000241">
    <property type="protein sequence ID" value="RMX65566.1"/>
    <property type="molecule type" value="Genomic_DNA"/>
</dbReference>
<feature type="compositionally biased region" description="Basic residues" evidence="1">
    <location>
        <begin position="55"/>
        <end position="69"/>
    </location>
</feature>
<feature type="compositionally biased region" description="Basic residues" evidence="1">
    <location>
        <begin position="19"/>
        <end position="45"/>
    </location>
</feature>
<sequence>MATSRSSSESRNQTSGSRSHVRQLRGRSKSPNRRHESKRKSRFRSRSSSSEKSVYKKQKKHSKKRHTKLKKEEKQKKKAVDDIVSAIPFKVEEGGTLEEFLVETTPVDAKSFFEQLQKQEAAKKPVGTVHSRGLPTPISATTISTLDKWECSKAGCGHMNFKHAPACNNLSNLMSESQILRTGVLFKKGSGAGPFGRKNWKPRYFVLTPSRLQYFTFEDGECKGELSLQGCDEGVLEVMPADSMKTGSSASTIWRVAINAPERRLLVAAGTEMEMNDWVDKLVMAFRINSGQPSMQRASMPAPSSATSNTVNSNPSIRDFRNFSVPRRGMNQRHSIGGDIHSSNGHAQDFLQVQVENLKQLQLEEQRGQDEVEEDRLEQLRQKQQLEETQAEQDDEMRRQLPTQQQRKMEEIAAREMEKTVGREQEDAAAREMEEAAFAAAEELQRQEKLEKLAQMERKLQKQKEMQRQQALELQRAREEEAARSQHEQEQEVIRNKTLTDELVLQETLKPQQGDDLLEMQRRQKREKHAYQRAERQKAIKLQLEQEKDAQELALRVSRPMNSRFSDDGGSDDSDNEPERSSLPRGSGGGGLKGDGAARLSASQASATAPRSSLVGDVKREMIHKQQIEHQRRREAALMQQQQTRDAEWRERRVEVEQQRVRMEATNVREAPREVEVAPREIEVVRRAPVKKPAPATAPMESLEF</sequence>
<protein>
    <recommendedName>
        <fullName evidence="2">PH domain-containing protein</fullName>
    </recommendedName>
</protein>